<feature type="domain" description="Peptidase M11 gametolysin" evidence="2">
    <location>
        <begin position="129"/>
        <end position="384"/>
    </location>
</feature>
<evidence type="ECO:0000313" key="4">
    <source>
        <dbReference type="Proteomes" id="UP000612055"/>
    </source>
</evidence>
<dbReference type="Pfam" id="PF05548">
    <property type="entry name" value="Peptidase_M11"/>
    <property type="match status" value="1"/>
</dbReference>
<dbReference type="PANTHER" id="PTHR45982:SF1">
    <property type="entry name" value="REGULATOR OF CHROMOSOME CONDENSATION"/>
    <property type="match status" value="1"/>
</dbReference>
<gene>
    <name evidence="3" type="ORF">HYH03_013177</name>
</gene>
<evidence type="ECO:0000259" key="2">
    <source>
        <dbReference type="Pfam" id="PF05548"/>
    </source>
</evidence>
<dbReference type="Pfam" id="PF13540">
    <property type="entry name" value="RCC1_2"/>
    <property type="match status" value="6"/>
</dbReference>
<reference evidence="3" key="1">
    <citation type="journal article" date="2020" name="bioRxiv">
        <title>Comparative genomics of Chlamydomonas.</title>
        <authorList>
            <person name="Craig R.J."/>
            <person name="Hasan A.R."/>
            <person name="Ness R.W."/>
            <person name="Keightley P.D."/>
        </authorList>
    </citation>
    <scope>NUCLEOTIDE SEQUENCE</scope>
    <source>
        <strain evidence="3">CCAP 11/70</strain>
    </source>
</reference>
<dbReference type="InterPro" id="IPR008752">
    <property type="entry name" value="Peptidase_M11"/>
</dbReference>
<feature type="repeat" description="RCC1" evidence="1">
    <location>
        <begin position="755"/>
        <end position="814"/>
    </location>
</feature>
<dbReference type="InterPro" id="IPR000408">
    <property type="entry name" value="Reg_chr_condens"/>
</dbReference>
<dbReference type="SUPFAM" id="SSF50985">
    <property type="entry name" value="RCC1/BLIP-II"/>
    <property type="match status" value="1"/>
</dbReference>
<feature type="repeat" description="RCC1" evidence="1">
    <location>
        <begin position="815"/>
        <end position="874"/>
    </location>
</feature>
<name>A0A835XNT0_9CHLO</name>
<dbReference type="InterPro" id="IPR009091">
    <property type="entry name" value="RCC1/BLIP-II"/>
</dbReference>
<keyword evidence="4" id="KW-1185">Reference proteome</keyword>
<dbReference type="GO" id="GO:0005737">
    <property type="term" value="C:cytoplasm"/>
    <property type="evidence" value="ECO:0007669"/>
    <property type="project" value="TreeGrafter"/>
</dbReference>
<accession>A0A835XNT0</accession>
<dbReference type="Gene3D" id="2.130.10.30">
    <property type="entry name" value="Regulator of chromosome condensation 1/beta-lactamase-inhibitor protein II"/>
    <property type="match status" value="2"/>
</dbReference>
<organism evidence="3 4">
    <name type="scientific">Edaphochlamys debaryana</name>
    <dbReference type="NCBI Taxonomy" id="47281"/>
    <lineage>
        <taxon>Eukaryota</taxon>
        <taxon>Viridiplantae</taxon>
        <taxon>Chlorophyta</taxon>
        <taxon>core chlorophytes</taxon>
        <taxon>Chlorophyceae</taxon>
        <taxon>CS clade</taxon>
        <taxon>Chlamydomonadales</taxon>
        <taxon>Chlamydomonadales incertae sedis</taxon>
        <taxon>Edaphochlamys</taxon>
    </lineage>
</organism>
<feature type="repeat" description="RCC1" evidence="1">
    <location>
        <begin position="691"/>
        <end position="754"/>
    </location>
</feature>
<evidence type="ECO:0000256" key="1">
    <source>
        <dbReference type="PROSITE-ProRule" id="PRU00235"/>
    </source>
</evidence>
<proteinExistence type="predicted"/>
<dbReference type="PANTHER" id="PTHR45982">
    <property type="entry name" value="REGULATOR OF CHROMOSOME CONDENSATION"/>
    <property type="match status" value="1"/>
</dbReference>
<evidence type="ECO:0000313" key="3">
    <source>
        <dbReference type="EMBL" id="KAG2488327.1"/>
    </source>
</evidence>
<dbReference type="OrthoDB" id="538768at2759"/>
<dbReference type="PROSITE" id="PS50012">
    <property type="entry name" value="RCC1_3"/>
    <property type="match status" value="3"/>
</dbReference>
<protein>
    <recommendedName>
        <fullName evidence="2">Peptidase M11 gametolysin domain-containing protein</fullName>
    </recommendedName>
</protein>
<dbReference type="AlphaFoldDB" id="A0A835XNT0"/>
<comment type="caution">
    <text evidence="3">The sequence shown here is derived from an EMBL/GenBank/DDBJ whole genome shotgun (WGS) entry which is preliminary data.</text>
</comment>
<sequence length="914" mass="96097">MVEQDKGPNITLQGILQSYNTHAREQWLLTRESDGALYELLSGPPRDASTGLALPAGATVNLTCVTAINLDGVCLNSTQAVLVRSPATVPSSQLRISLLVVIISIAPSPDCSGGGADPTRVQAAFWSPGGYAAQLANCSYGSVTLVRTGFRIVSVSLPCSSELLNCNAAAVANEATDAARAIIGGLGGFTHRMYVMPNLATCPWGGLATLRGRDSWMMPSVWGIFRRGTVMQELLHNLGLHHAWRDGIEYADISTWMGFGEACPTAPELARLGWATPLAAGTLDRSNLLEGMVIRGLRLNATYLGPNGTFIRIRPDWMGDARTINVYVSLRAWGRGDSLLPDTLVGRLSVHEALSKVDDNPGSTDDPRINLLRTMDPGTRHVLPALRLAIQARELVDEGTGMLVDICRFRVNASECRFPLVPTACPRVTGFTARADANHYGDDLGWQGDPESTAFACNNYGTTECDGFVWDTTIQLGIFKSNVSWDGPLAFVSTGFYHTCVKLAAVGGPLKCFGLNSEAQLGIGDTLDRGNRTSDMGSALREVSLGYHNATLAAQRASAVVAGEGFTCALLQPGSEVKCWGSNVHGQCGIGFTGSNRFIGDALLEMGANLTAIDFGRMTPVALAAGRFHACALLVPGGVVRCWGLNTYFSTGYNTSTVLKPGPPVDLGKGLSAIYLAAGWQHTCAVLQPGGLVKCWGQNDYGQLGQGDIATRGDSAGEMGDALRPVELGGSGDNRVRAERVVAGDKFTCALLQGGAVKCWGRNEDGSLGLGDGLPHGSLNGTMGDALPAVNLGNGVVATALAAGRTFACALLNSSDVKCWGNNAYGQLGLGNTTRRGTSPGQMGDNLPTVNLGAPGAVEWISAGAWHACAMLRPDARVKCWGYNLYGQLGLGHSRAVGDDPGEMGTPLPAIALT</sequence>
<dbReference type="Proteomes" id="UP000612055">
    <property type="component" value="Unassembled WGS sequence"/>
</dbReference>
<dbReference type="GO" id="GO:0005085">
    <property type="term" value="F:guanyl-nucleotide exchange factor activity"/>
    <property type="evidence" value="ECO:0007669"/>
    <property type="project" value="TreeGrafter"/>
</dbReference>
<dbReference type="EMBL" id="JAEHOE010000085">
    <property type="protein sequence ID" value="KAG2488327.1"/>
    <property type="molecule type" value="Genomic_DNA"/>
</dbReference>
<dbReference type="InterPro" id="IPR051553">
    <property type="entry name" value="Ran_GTPase-activating"/>
</dbReference>